<feature type="domain" description="MADS-box" evidence="6">
    <location>
        <begin position="1"/>
        <end position="47"/>
    </location>
</feature>
<evidence type="ECO:0000313" key="8">
    <source>
        <dbReference type="Proteomes" id="UP000326396"/>
    </source>
</evidence>
<dbReference type="AlphaFoldDB" id="A0A5N6Q954"/>
<evidence type="ECO:0000256" key="5">
    <source>
        <dbReference type="ARBA" id="ARBA00023242"/>
    </source>
</evidence>
<dbReference type="EMBL" id="SZYD01000001">
    <property type="protein sequence ID" value="KAD7480411.1"/>
    <property type="molecule type" value="Genomic_DNA"/>
</dbReference>
<comment type="subcellular location">
    <subcellularLocation>
        <location evidence="1">Nucleus</location>
    </subcellularLocation>
</comment>
<comment type="caution">
    <text evidence="7">The sequence shown here is derived from an EMBL/GenBank/DDBJ whole genome shotgun (WGS) entry which is preliminary data.</text>
</comment>
<reference evidence="7 8" key="1">
    <citation type="submission" date="2019-05" db="EMBL/GenBank/DDBJ databases">
        <title>Mikania micrantha, genome provides insights into the molecular mechanism of rapid growth.</title>
        <authorList>
            <person name="Liu B."/>
        </authorList>
    </citation>
    <scope>NUCLEOTIDE SEQUENCE [LARGE SCALE GENOMIC DNA]</scope>
    <source>
        <strain evidence="7">NLD-2019</strain>
        <tissue evidence="7">Leaf</tissue>
    </source>
</reference>
<dbReference type="PROSITE" id="PS50066">
    <property type="entry name" value="MADS_BOX_2"/>
    <property type="match status" value="1"/>
</dbReference>
<gene>
    <name evidence="7" type="ORF">E3N88_03547</name>
</gene>
<evidence type="ECO:0000256" key="1">
    <source>
        <dbReference type="ARBA" id="ARBA00004123"/>
    </source>
</evidence>
<evidence type="ECO:0000256" key="2">
    <source>
        <dbReference type="ARBA" id="ARBA00023015"/>
    </source>
</evidence>
<keyword evidence="3" id="KW-0238">DNA-binding</keyword>
<dbReference type="SUPFAM" id="SSF55455">
    <property type="entry name" value="SRF-like"/>
    <property type="match status" value="1"/>
</dbReference>
<proteinExistence type="predicted"/>
<keyword evidence="2" id="KW-0805">Transcription regulation</keyword>
<dbReference type="OrthoDB" id="762064at2759"/>
<dbReference type="InterPro" id="IPR002100">
    <property type="entry name" value="TF_MADSbox"/>
</dbReference>
<sequence>MARARVKLAMILDENKRRATLKKKRLALIKRLQILSVLCKVEVCMIICDSLNVQGTDNLTVWPSRQDAEIMVSSFMSALEQKRNNKMVTHDMFLESMLVKEKNKLQALKKKNDQMEFEDFLHKLHSAPTSIDPLNGKLSQAYFYIEELIKKIEEKESLSQNARDVNVT</sequence>
<dbReference type="SMART" id="SM00432">
    <property type="entry name" value="MADS"/>
    <property type="match status" value="1"/>
</dbReference>
<dbReference type="GO" id="GO:0005634">
    <property type="term" value="C:nucleus"/>
    <property type="evidence" value="ECO:0007669"/>
    <property type="project" value="UniProtKB-SubCell"/>
</dbReference>
<organism evidence="7 8">
    <name type="scientific">Mikania micrantha</name>
    <name type="common">bitter vine</name>
    <dbReference type="NCBI Taxonomy" id="192012"/>
    <lineage>
        <taxon>Eukaryota</taxon>
        <taxon>Viridiplantae</taxon>
        <taxon>Streptophyta</taxon>
        <taxon>Embryophyta</taxon>
        <taxon>Tracheophyta</taxon>
        <taxon>Spermatophyta</taxon>
        <taxon>Magnoliopsida</taxon>
        <taxon>eudicotyledons</taxon>
        <taxon>Gunneridae</taxon>
        <taxon>Pentapetalae</taxon>
        <taxon>asterids</taxon>
        <taxon>campanulids</taxon>
        <taxon>Asterales</taxon>
        <taxon>Asteraceae</taxon>
        <taxon>Asteroideae</taxon>
        <taxon>Heliantheae alliance</taxon>
        <taxon>Eupatorieae</taxon>
        <taxon>Mikania</taxon>
    </lineage>
</organism>
<dbReference type="GO" id="GO:0003677">
    <property type="term" value="F:DNA binding"/>
    <property type="evidence" value="ECO:0007669"/>
    <property type="project" value="UniProtKB-KW"/>
</dbReference>
<evidence type="ECO:0000256" key="3">
    <source>
        <dbReference type="ARBA" id="ARBA00023125"/>
    </source>
</evidence>
<name>A0A5N6Q954_9ASTR</name>
<keyword evidence="8" id="KW-1185">Reference proteome</keyword>
<evidence type="ECO:0000313" key="7">
    <source>
        <dbReference type="EMBL" id="KAD7480411.1"/>
    </source>
</evidence>
<evidence type="ECO:0000256" key="4">
    <source>
        <dbReference type="ARBA" id="ARBA00023163"/>
    </source>
</evidence>
<dbReference type="Proteomes" id="UP000326396">
    <property type="component" value="Linkage Group LG1"/>
</dbReference>
<dbReference type="InterPro" id="IPR036879">
    <property type="entry name" value="TF_MADSbox_sf"/>
</dbReference>
<keyword evidence="5" id="KW-0539">Nucleus</keyword>
<protein>
    <recommendedName>
        <fullName evidence="6">MADS-box domain-containing protein</fullName>
    </recommendedName>
</protein>
<keyword evidence="4" id="KW-0804">Transcription</keyword>
<dbReference type="Pfam" id="PF00319">
    <property type="entry name" value="SRF-TF"/>
    <property type="match status" value="1"/>
</dbReference>
<evidence type="ECO:0000259" key="6">
    <source>
        <dbReference type="PROSITE" id="PS50066"/>
    </source>
</evidence>
<dbReference type="Gene3D" id="3.40.1810.10">
    <property type="entry name" value="Transcription factor, MADS-box"/>
    <property type="match status" value="1"/>
</dbReference>
<dbReference type="GO" id="GO:0046983">
    <property type="term" value="F:protein dimerization activity"/>
    <property type="evidence" value="ECO:0007669"/>
    <property type="project" value="InterPro"/>
</dbReference>
<accession>A0A5N6Q954</accession>